<accession>A0A0T5XC72</accession>
<evidence type="ECO:0000313" key="13">
    <source>
        <dbReference type="Proteomes" id="UP000005273"/>
    </source>
</evidence>
<feature type="binding site" evidence="7 9">
    <location>
        <position position="206"/>
    </location>
    <ligand>
        <name>substrate</name>
    </ligand>
</feature>
<sequence length="228" mass="24543">MSEIVLALDVKDLTSAEKILEMLGPDLKYVKIGPRLFCQGGREFILSVGKNWKVFLDIKLHDIPNTVKDAVSAIAEMGIFGLTLHVAGGKRMLCEAVKGRNEANPDMKLFGVTVLTSINEEEWKAVSPGCGIEDAIEMRTKLADEAGIDGVVCSPRDLESIKKVSDKLLTLVPGVRPEGTSKDDQARIMTPGQAKKKGADFIVIGRPILLASDPLEALTAIKGEVACS</sequence>
<dbReference type="eggNOG" id="COG0284">
    <property type="taxonomic scope" value="Bacteria"/>
</dbReference>
<dbReference type="UniPathway" id="UPA00070">
    <property type="reaction ID" value="UER00120"/>
</dbReference>
<comment type="pathway">
    <text evidence="2 7 10">Pyrimidine metabolism; UMP biosynthesis via de novo pathway; UMP from orotate: step 2/2.</text>
</comment>
<feature type="domain" description="Orotidine 5'-phosphate decarboxylase" evidence="11">
    <location>
        <begin position="3"/>
        <end position="221"/>
    </location>
</feature>
<evidence type="ECO:0000256" key="4">
    <source>
        <dbReference type="ARBA" id="ARBA00022975"/>
    </source>
</evidence>
<feature type="binding site" evidence="7 9">
    <location>
        <position position="176"/>
    </location>
    <ligand>
        <name>substrate</name>
    </ligand>
</feature>
<dbReference type="Gene3D" id="3.20.20.70">
    <property type="entry name" value="Aldolase class I"/>
    <property type="match status" value="1"/>
</dbReference>
<dbReference type="InterPro" id="IPR011060">
    <property type="entry name" value="RibuloseP-bd_barrel"/>
</dbReference>
<feature type="binding site" evidence="7 9">
    <location>
        <position position="31"/>
    </location>
    <ligand>
        <name>substrate</name>
    </ligand>
</feature>
<feature type="active site" description="For OMPdecase activity" evidence="8">
    <location>
        <position position="59"/>
    </location>
</feature>
<dbReference type="SUPFAM" id="SSF51366">
    <property type="entry name" value="Ribulose-phoshate binding barrel"/>
    <property type="match status" value="1"/>
</dbReference>
<dbReference type="RefSeq" id="WP_009201342.1">
    <property type="nucleotide sequence ID" value="NZ_ACJX03000001.1"/>
</dbReference>
<comment type="function">
    <text evidence="1 7">Catalyzes the decarboxylation of orotidine 5'-monophosphate (OMP) to uridine 5'-monophosphate (UMP).</text>
</comment>
<evidence type="ECO:0000259" key="11">
    <source>
        <dbReference type="SMART" id="SM00934"/>
    </source>
</evidence>
<gene>
    <name evidence="7" type="primary">pyrF</name>
    <name evidence="12" type="ORF">HMPREF1705_03218</name>
</gene>
<dbReference type="InterPro" id="IPR013785">
    <property type="entry name" value="Aldolase_TIM"/>
</dbReference>
<feature type="active site" description="For OMPdecase activity" evidence="8">
    <location>
        <position position="62"/>
    </location>
</feature>
<dbReference type="NCBIfam" id="TIGR01740">
    <property type="entry name" value="pyrF"/>
    <property type="match status" value="1"/>
</dbReference>
<dbReference type="NCBIfam" id="NF001273">
    <property type="entry name" value="PRK00230.1"/>
    <property type="match status" value="1"/>
</dbReference>
<comment type="caution">
    <text evidence="12">The sequence shown here is derived from an EMBL/GenBank/DDBJ whole genome shotgun (WGS) entry which is preliminary data.</text>
</comment>
<feature type="active site" description="For OMPdecase activity" evidence="8">
    <location>
        <position position="57"/>
    </location>
</feature>
<evidence type="ECO:0000256" key="3">
    <source>
        <dbReference type="ARBA" id="ARBA00022793"/>
    </source>
</evidence>
<dbReference type="SMART" id="SM00934">
    <property type="entry name" value="OMPdecase"/>
    <property type="match status" value="1"/>
</dbReference>
<dbReference type="STRING" id="592015.HMPREF1705_03218"/>
<reference evidence="13" key="1">
    <citation type="submission" date="2012-09" db="EMBL/GenBank/DDBJ databases">
        <authorList>
            <person name="Weinstock G."/>
            <person name="Sodergren E."/>
            <person name="Clifton S."/>
            <person name="Fulton L."/>
            <person name="Fulton B."/>
            <person name="Courtney L."/>
            <person name="Fronick C."/>
            <person name="Harrison M."/>
            <person name="Strong C."/>
            <person name="Farmer C."/>
            <person name="Delehaunty K."/>
            <person name="Markovic C."/>
            <person name="Hall O."/>
            <person name="Minx P."/>
            <person name="Tomlinson C."/>
            <person name="Mitreva M."/>
            <person name="Nelson J."/>
            <person name="Hou S."/>
            <person name="Wollam A."/>
            <person name="Pepin K.H."/>
            <person name="Johnson M."/>
            <person name="Bhonagiri V."/>
            <person name="Nash W.E."/>
            <person name="Suruliraj S."/>
            <person name="Warren W."/>
            <person name="Chinwalla A."/>
            <person name="Mardis E.R."/>
            <person name="Wilson R.K."/>
        </authorList>
    </citation>
    <scope>NUCLEOTIDE SEQUENCE [LARGE SCALE GENOMIC DNA]</scope>
    <source>
        <strain evidence="13">OS1</strain>
    </source>
</reference>
<dbReference type="InterPro" id="IPR047596">
    <property type="entry name" value="OMPdecase_bac"/>
</dbReference>
<feature type="binding site" evidence="7 9">
    <location>
        <position position="205"/>
    </location>
    <ligand>
        <name>substrate</name>
    </ligand>
</feature>
<organism evidence="12 13">
    <name type="scientific">Acetomicrobium hydrogeniformans ATCC BAA-1850</name>
    <dbReference type="NCBI Taxonomy" id="592015"/>
    <lineage>
        <taxon>Bacteria</taxon>
        <taxon>Thermotogati</taxon>
        <taxon>Synergistota</taxon>
        <taxon>Synergistia</taxon>
        <taxon>Synergistales</taxon>
        <taxon>Acetomicrobiaceae</taxon>
        <taxon>Acetomicrobium</taxon>
    </lineage>
</organism>
<comment type="subunit">
    <text evidence="7">Homodimer.</text>
</comment>
<dbReference type="GO" id="GO:0006207">
    <property type="term" value="P:'de novo' pyrimidine nucleobase biosynthetic process"/>
    <property type="evidence" value="ECO:0007669"/>
    <property type="project" value="InterPro"/>
</dbReference>
<dbReference type="Pfam" id="PF00215">
    <property type="entry name" value="OMPdecase"/>
    <property type="match status" value="1"/>
</dbReference>
<dbReference type="GO" id="GO:0004590">
    <property type="term" value="F:orotidine-5'-phosphate decarboxylase activity"/>
    <property type="evidence" value="ECO:0007669"/>
    <property type="project" value="UniProtKB-UniRule"/>
</dbReference>
<evidence type="ECO:0000256" key="1">
    <source>
        <dbReference type="ARBA" id="ARBA00002356"/>
    </source>
</evidence>
<keyword evidence="3 7" id="KW-0210">Decarboxylase</keyword>
<keyword evidence="4 7" id="KW-0665">Pyrimidine biosynthesis</keyword>
<comment type="similarity">
    <text evidence="7">Belongs to the OMP decarboxylase family. Type 1 subfamily.</text>
</comment>
<dbReference type="GO" id="GO:0005829">
    <property type="term" value="C:cytosol"/>
    <property type="evidence" value="ECO:0007669"/>
    <property type="project" value="TreeGrafter"/>
</dbReference>
<dbReference type="CDD" id="cd04725">
    <property type="entry name" value="OMP_decarboxylase_like"/>
    <property type="match status" value="1"/>
</dbReference>
<comment type="catalytic activity">
    <reaction evidence="6 7 10">
        <text>orotidine 5'-phosphate + H(+) = UMP + CO2</text>
        <dbReference type="Rhea" id="RHEA:11596"/>
        <dbReference type="ChEBI" id="CHEBI:15378"/>
        <dbReference type="ChEBI" id="CHEBI:16526"/>
        <dbReference type="ChEBI" id="CHEBI:57538"/>
        <dbReference type="ChEBI" id="CHEBI:57865"/>
        <dbReference type="EC" id="4.1.1.23"/>
    </reaction>
</comment>
<dbReference type="GO" id="GO:0044205">
    <property type="term" value="P:'de novo' UMP biosynthetic process"/>
    <property type="evidence" value="ECO:0007669"/>
    <property type="project" value="UniProtKB-UniRule"/>
</dbReference>
<dbReference type="Proteomes" id="UP000005273">
    <property type="component" value="Unassembled WGS sequence"/>
</dbReference>
<dbReference type="PANTHER" id="PTHR32119">
    <property type="entry name" value="OROTIDINE 5'-PHOSPHATE DECARBOXYLASE"/>
    <property type="match status" value="1"/>
</dbReference>
<dbReference type="HAMAP" id="MF_01200_B">
    <property type="entry name" value="OMPdecase_type1_B"/>
    <property type="match status" value="1"/>
</dbReference>
<evidence type="ECO:0000256" key="10">
    <source>
        <dbReference type="RuleBase" id="RU000512"/>
    </source>
</evidence>
<feature type="binding site" evidence="7 9">
    <location>
        <position position="185"/>
    </location>
    <ligand>
        <name>substrate</name>
    </ligand>
</feature>
<dbReference type="AlphaFoldDB" id="A0A0T5XC72"/>
<dbReference type="EC" id="4.1.1.23" evidence="7"/>
<feature type="binding site" evidence="7 9">
    <location>
        <position position="9"/>
    </location>
    <ligand>
        <name>substrate</name>
    </ligand>
</feature>
<evidence type="ECO:0000256" key="7">
    <source>
        <dbReference type="HAMAP-Rule" id="MF_01200"/>
    </source>
</evidence>
<evidence type="ECO:0000256" key="9">
    <source>
        <dbReference type="PIRSR" id="PIRSR614732-2"/>
    </source>
</evidence>
<evidence type="ECO:0000256" key="5">
    <source>
        <dbReference type="ARBA" id="ARBA00023239"/>
    </source>
</evidence>
<feature type="binding site" evidence="7">
    <location>
        <begin position="57"/>
        <end position="66"/>
    </location>
    <ligand>
        <name>substrate</name>
    </ligand>
</feature>
<dbReference type="PANTHER" id="PTHR32119:SF2">
    <property type="entry name" value="OROTIDINE 5'-PHOSPHATE DECARBOXYLASE"/>
    <property type="match status" value="1"/>
</dbReference>
<evidence type="ECO:0000313" key="12">
    <source>
        <dbReference type="EMBL" id="KRT35958.1"/>
    </source>
</evidence>
<dbReference type="InterPro" id="IPR001754">
    <property type="entry name" value="OMPdeCOase_dom"/>
</dbReference>
<dbReference type="InterPro" id="IPR014732">
    <property type="entry name" value="OMPdecase"/>
</dbReference>
<evidence type="ECO:0000256" key="6">
    <source>
        <dbReference type="ARBA" id="ARBA00049157"/>
    </source>
</evidence>
<name>A0A0T5XC72_9BACT</name>
<evidence type="ECO:0000256" key="8">
    <source>
        <dbReference type="PIRSR" id="PIRSR614732-1"/>
    </source>
</evidence>
<feature type="active site" description="Proton donor" evidence="7">
    <location>
        <position position="59"/>
    </location>
</feature>
<dbReference type="OrthoDB" id="9806203at2"/>
<proteinExistence type="inferred from homology"/>
<dbReference type="EMBL" id="ACJX03000001">
    <property type="protein sequence ID" value="KRT35958.1"/>
    <property type="molecule type" value="Genomic_DNA"/>
</dbReference>
<dbReference type="InterPro" id="IPR018089">
    <property type="entry name" value="OMPdecase_AS"/>
</dbReference>
<evidence type="ECO:0000256" key="2">
    <source>
        <dbReference type="ARBA" id="ARBA00004861"/>
    </source>
</evidence>
<protein>
    <recommendedName>
        <fullName evidence="7">Orotidine 5'-phosphate decarboxylase</fullName>
        <ecNumber evidence="7">4.1.1.23</ecNumber>
    </recommendedName>
    <alternativeName>
        <fullName evidence="7">OMP decarboxylase</fullName>
        <shortName evidence="7">OMPDCase</shortName>
        <shortName evidence="7">OMPdecase</shortName>
    </alternativeName>
</protein>
<keyword evidence="5 7" id="KW-0456">Lyase</keyword>
<dbReference type="PROSITE" id="PS00156">
    <property type="entry name" value="OMPDECASE"/>
    <property type="match status" value="1"/>
</dbReference>
<feature type="binding site" evidence="7 9">
    <location>
        <position position="116"/>
    </location>
    <ligand>
        <name>substrate</name>
    </ligand>
</feature>
<keyword evidence="13" id="KW-1185">Reference proteome</keyword>